<reference evidence="6 7" key="1">
    <citation type="journal article" date="2007" name="Nature">
        <title>Evolution of genes and genomes on the Drosophila phylogeny.</title>
        <authorList>
            <consortium name="Drosophila 12 Genomes Consortium"/>
            <person name="Clark A.G."/>
            <person name="Eisen M.B."/>
            <person name="Smith D.R."/>
            <person name="Bergman C.M."/>
            <person name="Oliver B."/>
            <person name="Markow T.A."/>
            <person name="Kaufman T.C."/>
            <person name="Kellis M."/>
            <person name="Gelbart W."/>
            <person name="Iyer V.N."/>
            <person name="Pollard D.A."/>
            <person name="Sackton T.B."/>
            <person name="Larracuente A.M."/>
            <person name="Singh N.D."/>
            <person name="Abad J.P."/>
            <person name="Abt D.N."/>
            <person name="Adryan B."/>
            <person name="Aguade M."/>
            <person name="Akashi H."/>
            <person name="Anderson W.W."/>
            <person name="Aquadro C.F."/>
            <person name="Ardell D.H."/>
            <person name="Arguello R."/>
            <person name="Artieri C.G."/>
            <person name="Barbash D.A."/>
            <person name="Barker D."/>
            <person name="Barsanti P."/>
            <person name="Batterham P."/>
            <person name="Batzoglou S."/>
            <person name="Begun D."/>
            <person name="Bhutkar A."/>
            <person name="Blanco E."/>
            <person name="Bosak S.A."/>
            <person name="Bradley R.K."/>
            <person name="Brand A.D."/>
            <person name="Brent M.R."/>
            <person name="Brooks A.N."/>
            <person name="Brown R.H."/>
            <person name="Butlin R.K."/>
            <person name="Caggese C."/>
            <person name="Calvi B.R."/>
            <person name="Bernardo de Carvalho A."/>
            <person name="Caspi A."/>
            <person name="Castrezana S."/>
            <person name="Celniker S.E."/>
            <person name="Chang J.L."/>
            <person name="Chapple C."/>
            <person name="Chatterji S."/>
            <person name="Chinwalla A."/>
            <person name="Civetta A."/>
            <person name="Clifton S.W."/>
            <person name="Comeron J.M."/>
            <person name="Costello J.C."/>
            <person name="Coyne J.A."/>
            <person name="Daub J."/>
            <person name="David R.G."/>
            <person name="Delcher A.L."/>
            <person name="Delehaunty K."/>
            <person name="Do C.B."/>
            <person name="Ebling H."/>
            <person name="Edwards K."/>
            <person name="Eickbush T."/>
            <person name="Evans J.D."/>
            <person name="Filipski A."/>
            <person name="Findeiss S."/>
            <person name="Freyhult E."/>
            <person name="Fulton L."/>
            <person name="Fulton R."/>
            <person name="Garcia A.C."/>
            <person name="Gardiner A."/>
            <person name="Garfield D.A."/>
            <person name="Garvin B.E."/>
            <person name="Gibson G."/>
            <person name="Gilbert D."/>
            <person name="Gnerre S."/>
            <person name="Godfrey J."/>
            <person name="Good R."/>
            <person name="Gotea V."/>
            <person name="Gravely B."/>
            <person name="Greenberg A.J."/>
            <person name="Griffiths-Jones S."/>
            <person name="Gross S."/>
            <person name="Guigo R."/>
            <person name="Gustafson E.A."/>
            <person name="Haerty W."/>
            <person name="Hahn M.W."/>
            <person name="Halligan D.L."/>
            <person name="Halpern A.L."/>
            <person name="Halter G.M."/>
            <person name="Han M.V."/>
            <person name="Heger A."/>
            <person name="Hillier L."/>
            <person name="Hinrichs A.S."/>
            <person name="Holmes I."/>
            <person name="Hoskins R.A."/>
            <person name="Hubisz M.J."/>
            <person name="Hultmark D."/>
            <person name="Huntley M.A."/>
            <person name="Jaffe D.B."/>
            <person name="Jagadeeshan S."/>
            <person name="Jeck W.R."/>
            <person name="Johnson J."/>
            <person name="Jones C.D."/>
            <person name="Jordan W.C."/>
            <person name="Karpen G.H."/>
            <person name="Kataoka E."/>
            <person name="Keightley P.D."/>
            <person name="Kheradpour P."/>
            <person name="Kirkness E.F."/>
            <person name="Koerich L.B."/>
            <person name="Kristiansen K."/>
            <person name="Kudrna D."/>
            <person name="Kulathinal R.J."/>
            <person name="Kumar S."/>
            <person name="Kwok R."/>
            <person name="Lander E."/>
            <person name="Langley C.H."/>
            <person name="Lapoint R."/>
            <person name="Lazzaro B.P."/>
            <person name="Lee S.J."/>
            <person name="Levesque L."/>
            <person name="Li R."/>
            <person name="Lin C.F."/>
            <person name="Lin M.F."/>
            <person name="Lindblad-Toh K."/>
            <person name="Llopart A."/>
            <person name="Long M."/>
            <person name="Low L."/>
            <person name="Lozovsky E."/>
            <person name="Lu J."/>
            <person name="Luo M."/>
            <person name="Machado C.A."/>
            <person name="Makalowski W."/>
            <person name="Marzo M."/>
            <person name="Matsuda M."/>
            <person name="Matzkin L."/>
            <person name="McAllister B."/>
            <person name="McBride C.S."/>
            <person name="McKernan B."/>
            <person name="McKernan K."/>
            <person name="Mendez-Lago M."/>
            <person name="Minx P."/>
            <person name="Mollenhauer M.U."/>
            <person name="Montooth K."/>
            <person name="Mount S.M."/>
            <person name="Mu X."/>
            <person name="Myers E."/>
            <person name="Negre B."/>
            <person name="Newfeld S."/>
            <person name="Nielsen R."/>
            <person name="Noor M.A."/>
            <person name="O'Grady P."/>
            <person name="Pachter L."/>
            <person name="Papaceit M."/>
            <person name="Parisi M.J."/>
            <person name="Parisi M."/>
            <person name="Parts L."/>
            <person name="Pedersen J.S."/>
            <person name="Pesole G."/>
            <person name="Phillippy A.M."/>
            <person name="Ponting C.P."/>
            <person name="Pop M."/>
            <person name="Porcelli D."/>
            <person name="Powell J.R."/>
            <person name="Prohaska S."/>
            <person name="Pruitt K."/>
            <person name="Puig M."/>
            <person name="Quesneville H."/>
            <person name="Ram K.R."/>
            <person name="Rand D."/>
            <person name="Rasmussen M.D."/>
            <person name="Reed L.K."/>
            <person name="Reenan R."/>
            <person name="Reily A."/>
            <person name="Remington K.A."/>
            <person name="Rieger T.T."/>
            <person name="Ritchie M.G."/>
            <person name="Robin C."/>
            <person name="Rogers Y.H."/>
            <person name="Rohde C."/>
            <person name="Rozas J."/>
            <person name="Rubenfield M.J."/>
            <person name="Ruiz A."/>
            <person name="Russo S."/>
            <person name="Salzberg S.L."/>
            <person name="Sanchez-Gracia A."/>
            <person name="Saranga D.J."/>
            <person name="Sato H."/>
            <person name="Schaeffer S.W."/>
            <person name="Schatz M.C."/>
            <person name="Schlenke T."/>
            <person name="Schwartz R."/>
            <person name="Segarra C."/>
            <person name="Singh R.S."/>
            <person name="Sirot L."/>
            <person name="Sirota M."/>
            <person name="Sisneros N.B."/>
            <person name="Smith C.D."/>
            <person name="Smith T.F."/>
            <person name="Spieth J."/>
            <person name="Stage D.E."/>
            <person name="Stark A."/>
            <person name="Stephan W."/>
            <person name="Strausberg R.L."/>
            <person name="Strempel S."/>
            <person name="Sturgill D."/>
            <person name="Sutton G."/>
            <person name="Sutton G.G."/>
            <person name="Tao W."/>
            <person name="Teichmann S."/>
            <person name="Tobari Y.N."/>
            <person name="Tomimura Y."/>
            <person name="Tsolas J.M."/>
            <person name="Valente V.L."/>
            <person name="Venter E."/>
            <person name="Venter J.C."/>
            <person name="Vicario S."/>
            <person name="Vieira F.G."/>
            <person name="Vilella A.J."/>
            <person name="Villasante A."/>
            <person name="Walenz B."/>
            <person name="Wang J."/>
            <person name="Wasserman M."/>
            <person name="Watts T."/>
            <person name="Wilson D."/>
            <person name="Wilson R.K."/>
            <person name="Wing R.A."/>
            <person name="Wolfner M.F."/>
            <person name="Wong A."/>
            <person name="Wong G.K."/>
            <person name="Wu C.I."/>
            <person name="Wu G."/>
            <person name="Yamamoto D."/>
            <person name="Yang H.P."/>
            <person name="Yang S.P."/>
            <person name="Yorke J.A."/>
            <person name="Yoshida K."/>
            <person name="Zdobnov E."/>
            <person name="Zhang P."/>
            <person name="Zhang Y."/>
            <person name="Zimin A.V."/>
            <person name="Baldwin J."/>
            <person name="Abdouelleil A."/>
            <person name="Abdulkadir J."/>
            <person name="Abebe A."/>
            <person name="Abera B."/>
            <person name="Abreu J."/>
            <person name="Acer S.C."/>
            <person name="Aftuck L."/>
            <person name="Alexander A."/>
            <person name="An P."/>
            <person name="Anderson E."/>
            <person name="Anderson S."/>
            <person name="Arachi H."/>
            <person name="Azer M."/>
            <person name="Bachantsang P."/>
            <person name="Barry A."/>
            <person name="Bayul T."/>
            <person name="Berlin A."/>
            <person name="Bessette D."/>
            <person name="Bloom T."/>
            <person name="Blye J."/>
            <person name="Boguslavskiy L."/>
            <person name="Bonnet C."/>
            <person name="Boukhgalter B."/>
            <person name="Bourzgui I."/>
            <person name="Brown A."/>
            <person name="Cahill P."/>
            <person name="Channer S."/>
            <person name="Cheshatsang Y."/>
            <person name="Chuda L."/>
            <person name="Citroen M."/>
            <person name="Collymore A."/>
            <person name="Cooke P."/>
            <person name="Costello M."/>
            <person name="D'Aco K."/>
            <person name="Daza R."/>
            <person name="De Haan G."/>
            <person name="DeGray S."/>
            <person name="DeMaso C."/>
            <person name="Dhargay N."/>
            <person name="Dooley K."/>
            <person name="Dooley E."/>
            <person name="Doricent M."/>
            <person name="Dorje P."/>
            <person name="Dorjee K."/>
            <person name="Dupes A."/>
            <person name="Elong R."/>
            <person name="Falk J."/>
            <person name="Farina A."/>
            <person name="Faro S."/>
            <person name="Ferguson D."/>
            <person name="Fisher S."/>
            <person name="Foley C.D."/>
            <person name="Franke A."/>
            <person name="Friedrich D."/>
            <person name="Gadbois L."/>
            <person name="Gearin G."/>
            <person name="Gearin C.R."/>
            <person name="Giannoukos G."/>
            <person name="Goode T."/>
            <person name="Graham J."/>
            <person name="Grandbois E."/>
            <person name="Grewal S."/>
            <person name="Gyaltsen K."/>
            <person name="Hafez N."/>
            <person name="Hagos B."/>
            <person name="Hall J."/>
            <person name="Henson C."/>
            <person name="Hollinger A."/>
            <person name="Honan T."/>
            <person name="Huard M.D."/>
            <person name="Hughes L."/>
            <person name="Hurhula B."/>
            <person name="Husby M.E."/>
            <person name="Kamat A."/>
            <person name="Kanga B."/>
            <person name="Kashin S."/>
            <person name="Khazanovich D."/>
            <person name="Kisner P."/>
            <person name="Lance K."/>
            <person name="Lara M."/>
            <person name="Lee W."/>
            <person name="Lennon N."/>
            <person name="Letendre F."/>
            <person name="LeVine R."/>
            <person name="Lipovsky A."/>
            <person name="Liu X."/>
            <person name="Liu J."/>
            <person name="Liu S."/>
            <person name="Lokyitsang T."/>
            <person name="Lokyitsang Y."/>
            <person name="Lubonja R."/>
            <person name="Lui A."/>
            <person name="MacDonald P."/>
            <person name="Magnisalis V."/>
            <person name="Maru K."/>
            <person name="Matthews C."/>
            <person name="McCusker W."/>
            <person name="McDonough S."/>
            <person name="Mehta T."/>
            <person name="Meldrim J."/>
            <person name="Meneus L."/>
            <person name="Mihai O."/>
            <person name="Mihalev A."/>
            <person name="Mihova T."/>
            <person name="Mittelman R."/>
            <person name="Mlenga V."/>
            <person name="Montmayeur A."/>
            <person name="Mulrain L."/>
            <person name="Navidi A."/>
            <person name="Naylor J."/>
            <person name="Negash T."/>
            <person name="Nguyen T."/>
            <person name="Nguyen N."/>
            <person name="Nicol R."/>
            <person name="Norbu C."/>
            <person name="Norbu N."/>
            <person name="Novod N."/>
            <person name="O'Neill B."/>
            <person name="Osman S."/>
            <person name="Markiewicz E."/>
            <person name="Oyono O.L."/>
            <person name="Patti C."/>
            <person name="Phunkhang P."/>
            <person name="Pierre F."/>
            <person name="Priest M."/>
            <person name="Raghuraman S."/>
            <person name="Rege F."/>
            <person name="Reyes R."/>
            <person name="Rise C."/>
            <person name="Rogov P."/>
            <person name="Ross K."/>
            <person name="Ryan E."/>
            <person name="Settipalli S."/>
            <person name="Shea T."/>
            <person name="Sherpa N."/>
            <person name="Shi L."/>
            <person name="Shih D."/>
            <person name="Sparrow T."/>
            <person name="Spaulding J."/>
            <person name="Stalker J."/>
            <person name="Stange-Thomann N."/>
            <person name="Stavropoulos S."/>
            <person name="Stone C."/>
            <person name="Strader C."/>
            <person name="Tesfaye S."/>
            <person name="Thomson T."/>
            <person name="Thoulutsang Y."/>
            <person name="Thoulutsang D."/>
            <person name="Topham K."/>
            <person name="Topping I."/>
            <person name="Tsamla T."/>
            <person name="Vassiliev H."/>
            <person name="Vo A."/>
            <person name="Wangchuk T."/>
            <person name="Wangdi T."/>
            <person name="Weiand M."/>
            <person name="Wilkinson J."/>
            <person name="Wilson A."/>
            <person name="Yadav S."/>
            <person name="Young G."/>
            <person name="Yu Q."/>
            <person name="Zembek L."/>
            <person name="Zhong D."/>
            <person name="Zimmer A."/>
            <person name="Zwirko Z."/>
            <person name="Jaffe D.B."/>
            <person name="Alvarez P."/>
            <person name="Brockman W."/>
            <person name="Butler J."/>
            <person name="Chin C."/>
            <person name="Gnerre S."/>
            <person name="Grabherr M."/>
            <person name="Kleber M."/>
            <person name="Mauceli E."/>
            <person name="MacCallum I."/>
        </authorList>
    </citation>
    <scope>NUCLEOTIDE SEQUENCE [LARGE SCALE GENOMIC DNA]</scope>
    <source>
        <strain evidence="7">Tucson 14030-0811.24</strain>
    </source>
</reference>
<dbReference type="PANTHER" id="PTHR10279">
    <property type="entry name" value="ORNITHINE DECARBOXYLASE ANTIZYME"/>
    <property type="match status" value="1"/>
</dbReference>
<dbReference type="GO" id="GO:0075523">
    <property type="term" value="P:viral translational frameshifting"/>
    <property type="evidence" value="ECO:0007669"/>
    <property type="project" value="UniProtKB-KW"/>
</dbReference>
<dbReference type="PANTHER" id="PTHR10279:SF10">
    <property type="entry name" value="ORNITHINE DECARBOXYLASE ANTIZYME"/>
    <property type="match status" value="1"/>
</dbReference>
<dbReference type="HOGENOM" id="CLU_1058742_0_0_1"/>
<dbReference type="Pfam" id="PF02100">
    <property type="entry name" value="ODC_AZ"/>
    <property type="match status" value="1"/>
</dbReference>
<dbReference type="OrthoDB" id="5959761at2759"/>
<protein>
    <recommendedName>
        <fullName evidence="3">Ornithine decarboxylase antizyme</fullName>
    </recommendedName>
</protein>
<evidence type="ECO:0000256" key="4">
    <source>
        <dbReference type="ARBA" id="ARBA00022758"/>
    </source>
</evidence>
<name>B4NMW8_DROWI</name>
<keyword evidence="4" id="KW-0688">Ribosomal frameshifting</keyword>
<dbReference type="GO" id="GO:0005634">
    <property type="term" value="C:nucleus"/>
    <property type="evidence" value="ECO:0007669"/>
    <property type="project" value="TreeGrafter"/>
</dbReference>
<dbReference type="GO" id="GO:0045732">
    <property type="term" value="P:positive regulation of protein catabolic process"/>
    <property type="evidence" value="ECO:0007669"/>
    <property type="project" value="TreeGrafter"/>
</dbReference>
<gene>
    <name evidence="6" type="primary">Dwil\GK23217</name>
    <name evidence="6" type="ORF">Dwil_GK23217</name>
</gene>
<dbReference type="Gene3D" id="3.40.630.60">
    <property type="match status" value="1"/>
</dbReference>
<feature type="compositionally biased region" description="Basic and acidic residues" evidence="5">
    <location>
        <begin position="9"/>
        <end position="19"/>
    </location>
</feature>
<evidence type="ECO:0000256" key="1">
    <source>
        <dbReference type="ARBA" id="ARBA00008796"/>
    </source>
</evidence>
<dbReference type="SUPFAM" id="SSF55729">
    <property type="entry name" value="Acyl-CoA N-acyltransferases (Nat)"/>
    <property type="match status" value="1"/>
</dbReference>
<dbReference type="InParanoid" id="B4NMW8"/>
<dbReference type="FunCoup" id="B4NMW8">
    <property type="interactions" value="945"/>
</dbReference>
<dbReference type="SMR" id="B4NMW8"/>
<evidence type="ECO:0000313" key="7">
    <source>
        <dbReference type="Proteomes" id="UP000007798"/>
    </source>
</evidence>
<dbReference type="eggNOG" id="KOG4387">
    <property type="taxonomic scope" value="Eukaryota"/>
</dbReference>
<proteinExistence type="inferred from homology"/>
<dbReference type="EMBL" id="CH964282">
    <property type="protein sequence ID" value="EDW85707.2"/>
    <property type="molecule type" value="Genomic_DNA"/>
</dbReference>
<comment type="similarity">
    <text evidence="1">Belongs to the ODC antizyme family.</text>
</comment>
<dbReference type="AlphaFoldDB" id="B4NMW8"/>
<dbReference type="STRING" id="7260.B4NMW8"/>
<keyword evidence="7" id="KW-1185">Reference proteome</keyword>
<dbReference type="PROSITE" id="PS01337">
    <property type="entry name" value="ODC_AZ"/>
    <property type="match status" value="1"/>
</dbReference>
<comment type="subunit">
    <text evidence="2">Interacts with ODC1 and thereby sterically blocks ODC homodimerization.</text>
</comment>
<evidence type="ECO:0000313" key="6">
    <source>
        <dbReference type="EMBL" id="EDW85707.2"/>
    </source>
</evidence>
<dbReference type="InterPro" id="IPR038581">
    <property type="entry name" value="ODC_AZ_sf"/>
</dbReference>
<accession>B4NMW8</accession>
<evidence type="ECO:0000256" key="2">
    <source>
        <dbReference type="ARBA" id="ARBA00011836"/>
    </source>
</evidence>
<dbReference type="GO" id="GO:0008073">
    <property type="term" value="F:ornithine decarboxylase inhibitor activity"/>
    <property type="evidence" value="ECO:0007669"/>
    <property type="project" value="InterPro"/>
</dbReference>
<dbReference type="KEGG" id="dwi:6652519"/>
<dbReference type="InterPro" id="IPR002993">
    <property type="entry name" value="ODC_AZ"/>
</dbReference>
<evidence type="ECO:0000256" key="5">
    <source>
        <dbReference type="SAM" id="MobiDB-lite"/>
    </source>
</evidence>
<feature type="region of interest" description="Disordered" evidence="5">
    <location>
        <begin position="1"/>
        <end position="30"/>
    </location>
</feature>
<evidence type="ECO:0000256" key="3">
    <source>
        <dbReference type="ARBA" id="ARBA00017712"/>
    </source>
</evidence>
<dbReference type="InterPro" id="IPR016181">
    <property type="entry name" value="Acyl_CoA_acyltransferase"/>
</dbReference>
<sequence>MAAATILMSEKEERLKDLSSEGEEEGDPILSSSIVRRDFNDSGIAACAAAAKASDGKFRTISTSSCATNMSNESYRISLGVGPLWWSDVPVHHRTDHDRASLLTGYSRKSSVDSAGSSLYEASSRASSSTSSSCSDLESASMQHDIHSLCSEDDCQEVLRQILQHDQPVQISIKLHVTEDQSTNWMSILNPNNNMLYVAFPKDLPPAGSKETFISLLEFAEDKLEVDGIVMVMRKDQPERARLIEAFLFMGFEPMSRKAPQAPPAAINDNENYYFLYTIQE</sequence>
<organism evidence="6 7">
    <name type="scientific">Drosophila willistoni</name>
    <name type="common">Fruit fly</name>
    <dbReference type="NCBI Taxonomy" id="7260"/>
    <lineage>
        <taxon>Eukaryota</taxon>
        <taxon>Metazoa</taxon>
        <taxon>Ecdysozoa</taxon>
        <taxon>Arthropoda</taxon>
        <taxon>Hexapoda</taxon>
        <taxon>Insecta</taxon>
        <taxon>Pterygota</taxon>
        <taxon>Neoptera</taxon>
        <taxon>Endopterygota</taxon>
        <taxon>Diptera</taxon>
        <taxon>Brachycera</taxon>
        <taxon>Muscomorpha</taxon>
        <taxon>Ephydroidea</taxon>
        <taxon>Drosophilidae</taxon>
        <taxon>Drosophila</taxon>
        <taxon>Sophophora</taxon>
    </lineage>
</organism>
<dbReference type="GO" id="GO:0005737">
    <property type="term" value="C:cytoplasm"/>
    <property type="evidence" value="ECO:0007669"/>
    <property type="project" value="TreeGrafter"/>
</dbReference>
<dbReference type="Proteomes" id="UP000007798">
    <property type="component" value="Unassembled WGS sequence"/>
</dbReference>